<evidence type="ECO:0000313" key="1">
    <source>
        <dbReference type="EMBL" id="MCH81954.1"/>
    </source>
</evidence>
<protein>
    <submittedName>
        <fullName evidence="1">TMV resistance protein N-like</fullName>
    </submittedName>
</protein>
<comment type="caution">
    <text evidence="1">The sequence shown here is derived from an EMBL/GenBank/DDBJ whole genome shotgun (WGS) entry which is preliminary data.</text>
</comment>
<name>A0A392M6A3_9FABA</name>
<keyword evidence="2" id="KW-1185">Reference proteome</keyword>
<gene>
    <name evidence="1" type="ORF">A2U01_0002748</name>
</gene>
<dbReference type="InterPro" id="IPR044974">
    <property type="entry name" value="Disease_R_plants"/>
</dbReference>
<dbReference type="PANTHER" id="PTHR11017:SF271">
    <property type="entry name" value="DISEASE RESISTANCE PROTEIN (TIR-NBS-LRR CLASS) FAMILY"/>
    <property type="match status" value="1"/>
</dbReference>
<organism evidence="1 2">
    <name type="scientific">Trifolium medium</name>
    <dbReference type="NCBI Taxonomy" id="97028"/>
    <lineage>
        <taxon>Eukaryota</taxon>
        <taxon>Viridiplantae</taxon>
        <taxon>Streptophyta</taxon>
        <taxon>Embryophyta</taxon>
        <taxon>Tracheophyta</taxon>
        <taxon>Spermatophyta</taxon>
        <taxon>Magnoliopsida</taxon>
        <taxon>eudicotyledons</taxon>
        <taxon>Gunneridae</taxon>
        <taxon>Pentapetalae</taxon>
        <taxon>rosids</taxon>
        <taxon>fabids</taxon>
        <taxon>Fabales</taxon>
        <taxon>Fabaceae</taxon>
        <taxon>Papilionoideae</taxon>
        <taxon>50 kb inversion clade</taxon>
        <taxon>NPAAA clade</taxon>
        <taxon>Hologalegina</taxon>
        <taxon>IRL clade</taxon>
        <taxon>Trifolieae</taxon>
        <taxon>Trifolium</taxon>
    </lineage>
</organism>
<dbReference type="SUPFAM" id="SSF52058">
    <property type="entry name" value="L domain-like"/>
    <property type="match status" value="1"/>
</dbReference>
<dbReference type="InterPro" id="IPR032675">
    <property type="entry name" value="LRR_dom_sf"/>
</dbReference>
<proteinExistence type="predicted"/>
<dbReference type="PANTHER" id="PTHR11017">
    <property type="entry name" value="LEUCINE-RICH REPEAT-CONTAINING PROTEIN"/>
    <property type="match status" value="1"/>
</dbReference>
<sequence length="465" mass="52294">MGREIIREKSPEELEGRCRLWFHEDVLDLLSEKTGTKAIKGLALKLATANAKCFSTKAFENMKRLRLLQLAGVKLDGDFGYLSRNLRWLSWNGFSSTHIPTNFYRENLVSIELENSNVKFVWKDIQMMVNLKILNLSHSHCLTHSPDFSYMPNLEKLVLADCPRLSEIEKLEEDLEQMESLTTLLANNTAIKKSWMSPTTGFPSMCQTSTIMSSLVPLDIPHGSSHEISSISKYLPCLRSLWVECSSELQLSHDAEIILDALYATINKELESAASTSQVSGNSLKSIFIQLGMNCHVANILKEKIVQNMTVDGYGGVLLPSDSYPYWLTFNCKGSSVIFEVPQVEGRNLKTIMCIVFSSTAENIASDGLKNMMVKNFTKATIQLYKREALVSFEDEEGQRLVSSIEPGNKIEVVVVFENNFIVKKTAIYLIYDEPIDETMEQSDAPLDKNVIFCSDGEDECALVD</sequence>
<dbReference type="AlphaFoldDB" id="A0A392M6A3"/>
<dbReference type="EMBL" id="LXQA010003008">
    <property type="protein sequence ID" value="MCH81954.1"/>
    <property type="molecule type" value="Genomic_DNA"/>
</dbReference>
<evidence type="ECO:0000313" key="2">
    <source>
        <dbReference type="Proteomes" id="UP000265520"/>
    </source>
</evidence>
<dbReference type="GO" id="GO:0006952">
    <property type="term" value="P:defense response"/>
    <property type="evidence" value="ECO:0007669"/>
    <property type="project" value="InterPro"/>
</dbReference>
<dbReference type="Gene3D" id="3.80.10.10">
    <property type="entry name" value="Ribonuclease Inhibitor"/>
    <property type="match status" value="1"/>
</dbReference>
<reference evidence="1 2" key="1">
    <citation type="journal article" date="2018" name="Front. Plant Sci.">
        <title>Red Clover (Trifolium pratense) and Zigzag Clover (T. medium) - A Picture of Genomic Similarities and Differences.</title>
        <authorList>
            <person name="Dluhosova J."/>
            <person name="Istvanek J."/>
            <person name="Nedelnik J."/>
            <person name="Repkova J."/>
        </authorList>
    </citation>
    <scope>NUCLEOTIDE SEQUENCE [LARGE SCALE GENOMIC DNA]</scope>
    <source>
        <strain evidence="2">cv. 10/8</strain>
        <tissue evidence="1">Leaf</tissue>
    </source>
</reference>
<accession>A0A392M6A3</accession>
<dbReference type="Proteomes" id="UP000265520">
    <property type="component" value="Unassembled WGS sequence"/>
</dbReference>